<keyword evidence="3" id="KW-1185">Reference proteome</keyword>
<evidence type="ECO:0000313" key="3">
    <source>
        <dbReference type="Proteomes" id="UP001375743"/>
    </source>
</evidence>
<feature type="transmembrane region" description="Helical" evidence="1">
    <location>
        <begin position="12"/>
        <end position="37"/>
    </location>
</feature>
<gene>
    <name evidence="2" type="ORF">U1T56_14695</name>
</gene>
<accession>A0ABU8XT79</accession>
<evidence type="ECO:0000256" key="1">
    <source>
        <dbReference type="SAM" id="Phobius"/>
    </source>
</evidence>
<dbReference type="EMBL" id="JBBLZC010000014">
    <property type="protein sequence ID" value="MEK0084403.1"/>
    <property type="molecule type" value="Genomic_DNA"/>
</dbReference>
<sequence>MTYGTDHRERGHLLAFLLGALVVIAWMVGLAVTLAIAGAKEERSGTLLAVFPRGLGETEVLARVAHADGVVMRGTWLANVWQVHGEGERFAGALRAQGAMLVLPPLPYDSFGAGGCGYGAVEPLKAPRVPVAAPVSRDS</sequence>
<name>A0ABU8XT79_9PROT</name>
<proteinExistence type="predicted"/>
<protein>
    <submittedName>
        <fullName evidence="2">Uncharacterized protein</fullName>
    </submittedName>
</protein>
<dbReference type="RefSeq" id="WP_418160251.1">
    <property type="nucleotide sequence ID" value="NZ_JBBLZC010000014.1"/>
</dbReference>
<keyword evidence="1" id="KW-0812">Transmembrane</keyword>
<comment type="caution">
    <text evidence="2">The sequence shown here is derived from an EMBL/GenBank/DDBJ whole genome shotgun (WGS) entry which is preliminary data.</text>
</comment>
<evidence type="ECO:0000313" key="2">
    <source>
        <dbReference type="EMBL" id="MEK0084403.1"/>
    </source>
</evidence>
<reference evidence="2 3" key="1">
    <citation type="submission" date="2024-01" db="EMBL/GenBank/DDBJ databases">
        <title>Multi-omics insights into the function and evolution of sodium benzoate biodegradation pathways in Benzoatithermus flavus gen. nov., sp. nov. from hot spring.</title>
        <authorList>
            <person name="Hu C.-J."/>
            <person name="Li W.-J."/>
        </authorList>
    </citation>
    <scope>NUCLEOTIDE SEQUENCE [LARGE SCALE GENOMIC DNA]</scope>
    <source>
        <strain evidence="2 3">SYSU G07066</strain>
    </source>
</reference>
<organism evidence="2 3">
    <name type="scientific">Benzoatithermus flavus</name>
    <dbReference type="NCBI Taxonomy" id="3108223"/>
    <lineage>
        <taxon>Bacteria</taxon>
        <taxon>Pseudomonadati</taxon>
        <taxon>Pseudomonadota</taxon>
        <taxon>Alphaproteobacteria</taxon>
        <taxon>Geminicoccales</taxon>
        <taxon>Geminicoccaceae</taxon>
        <taxon>Benzoatithermus</taxon>
    </lineage>
</organism>
<keyword evidence="1" id="KW-1133">Transmembrane helix</keyword>
<dbReference type="Proteomes" id="UP001375743">
    <property type="component" value="Unassembled WGS sequence"/>
</dbReference>
<keyword evidence="1" id="KW-0472">Membrane</keyword>